<reference evidence="2" key="1">
    <citation type="journal article" date="2019" name="Front. Microbiol.">
        <title>Pandoravirus Celtis Illustrates the Microevolution Processes at Work in the Giant Pandoraviridae Genomes.</title>
        <authorList>
            <person name="Legendre M."/>
            <person name="Alempic J.M."/>
            <person name="Philippe N."/>
            <person name="Lartigue A."/>
            <person name="Jeudy S."/>
            <person name="Poirot O."/>
            <person name="Ta N.T."/>
            <person name="Nin S."/>
            <person name="Coute Y."/>
            <person name="Abergel C."/>
            <person name="Claverie J.M."/>
        </authorList>
    </citation>
    <scope>NUCLEOTIDE SEQUENCE</scope>
</reference>
<dbReference type="EMBL" id="MK174290">
    <property type="protein sequence ID" value="QBZ81691.1"/>
    <property type="molecule type" value="Genomic_DNA"/>
</dbReference>
<evidence type="ECO:0000259" key="1">
    <source>
        <dbReference type="PROSITE" id="PS50181"/>
    </source>
</evidence>
<dbReference type="Proteomes" id="UP001237152">
    <property type="component" value="Segment"/>
</dbReference>
<accession>A0A4D6EIN0</accession>
<dbReference type="SUPFAM" id="SSF81383">
    <property type="entry name" value="F-box domain"/>
    <property type="match status" value="1"/>
</dbReference>
<dbReference type="Gene3D" id="1.25.40.20">
    <property type="entry name" value="Ankyrin repeat-containing domain"/>
    <property type="match status" value="1"/>
</dbReference>
<organism evidence="2 3">
    <name type="scientific">Pandoravirus celtis</name>
    <dbReference type="NCBI Taxonomy" id="2568002"/>
    <lineage>
        <taxon>Viruses</taxon>
        <taxon>Pandoravirus</taxon>
    </lineage>
</organism>
<name>A0A4D6EIN0_9VIRU</name>
<dbReference type="InterPro" id="IPR052050">
    <property type="entry name" value="SecEffector_AnkRepeat"/>
</dbReference>
<evidence type="ECO:0000313" key="3">
    <source>
        <dbReference type="Proteomes" id="UP001237152"/>
    </source>
</evidence>
<dbReference type="PANTHER" id="PTHR46586">
    <property type="entry name" value="ANKYRIN REPEAT-CONTAINING PROTEIN"/>
    <property type="match status" value="1"/>
</dbReference>
<dbReference type="InterPro" id="IPR002110">
    <property type="entry name" value="Ankyrin_rpt"/>
</dbReference>
<dbReference type="InterPro" id="IPR001810">
    <property type="entry name" value="F-box_dom"/>
</dbReference>
<proteinExistence type="predicted"/>
<protein>
    <submittedName>
        <fullName evidence="2">Ankyrin repeat domain containing protein</fullName>
    </submittedName>
</protein>
<dbReference type="PROSITE" id="PS50181">
    <property type="entry name" value="FBOX"/>
    <property type="match status" value="1"/>
</dbReference>
<feature type="domain" description="F-box" evidence="1">
    <location>
        <begin position="54"/>
        <end position="102"/>
    </location>
</feature>
<gene>
    <name evidence="2" type="ORF">pclt_cds_1108</name>
</gene>
<dbReference type="InterPro" id="IPR036770">
    <property type="entry name" value="Ankyrin_rpt-contain_sf"/>
</dbReference>
<sequence length="386" mass="42124">MSSRKSDQRRRPGRYRRKKCAAAATHDGCFIGHLVPCCAPAVAPRNPPPPPQQGIGFGDLPDELVAAILARLSCLDLCRDAARVCTQWRAIVHDASAVGRSPCTSAGARKAFLQGPLLAERVGGFRGTLLKESLAPGRRGRKRPRVVLARMLAADSGHVDCMARLNAHPWYDGACLVPAAVHGHLDILEYAHGNRCPWHYGVCAAAEAYGRIDCLRYVCENGWPMCSETPSYAARYGHLNVIEYIHEKNGGEWESDTTWSAAEGGHIDCLDYLLKNGCPGFDTACYWAARAGHMQTLLWLRAQGCPWDVSTCAGAALRGHLHVLKWLRRHECQWDARTPKNAALCGHLDCLAYAVEHGCPLGAASDLLNAAHDGGDRACIDYIKNM</sequence>
<evidence type="ECO:0000313" key="2">
    <source>
        <dbReference type="EMBL" id="QBZ81691.1"/>
    </source>
</evidence>
<dbReference type="SUPFAM" id="SSF48403">
    <property type="entry name" value="Ankyrin repeat"/>
    <property type="match status" value="1"/>
</dbReference>
<dbReference type="PANTHER" id="PTHR46586:SF3">
    <property type="entry name" value="ANKYRIN REPEAT-CONTAINING PROTEIN"/>
    <property type="match status" value="1"/>
</dbReference>
<dbReference type="Pfam" id="PF12937">
    <property type="entry name" value="F-box-like"/>
    <property type="match status" value="1"/>
</dbReference>
<dbReference type="Pfam" id="PF13637">
    <property type="entry name" value="Ank_4"/>
    <property type="match status" value="1"/>
</dbReference>
<dbReference type="Gene3D" id="1.20.1280.50">
    <property type="match status" value="1"/>
</dbReference>
<dbReference type="InterPro" id="IPR036047">
    <property type="entry name" value="F-box-like_dom_sf"/>
</dbReference>